<gene>
    <name evidence="2" type="ORF">COY87_04615</name>
</gene>
<name>A0A2M7QHD2_9BACT</name>
<protein>
    <submittedName>
        <fullName evidence="2">Uncharacterized protein</fullName>
    </submittedName>
</protein>
<comment type="caution">
    <text evidence="2">The sequence shown here is derived from an EMBL/GenBank/DDBJ whole genome shotgun (WGS) entry which is preliminary data.</text>
</comment>
<reference evidence="3" key="1">
    <citation type="submission" date="2017-09" db="EMBL/GenBank/DDBJ databases">
        <title>Depth-based differentiation of microbial function through sediment-hosted aquifers and enrichment of novel symbionts in the deep terrestrial subsurface.</title>
        <authorList>
            <person name="Probst A.J."/>
            <person name="Ladd B."/>
            <person name="Jarett J.K."/>
            <person name="Geller-Mcgrath D.E."/>
            <person name="Sieber C.M.K."/>
            <person name="Emerson J.B."/>
            <person name="Anantharaman K."/>
            <person name="Thomas B.C."/>
            <person name="Malmstrom R."/>
            <person name="Stieglmeier M."/>
            <person name="Klingl A."/>
            <person name="Woyke T."/>
            <person name="Ryan C.M."/>
            <person name="Banfield J.F."/>
        </authorList>
    </citation>
    <scope>NUCLEOTIDE SEQUENCE [LARGE SCALE GENOMIC DNA]</scope>
</reference>
<feature type="transmembrane region" description="Helical" evidence="1">
    <location>
        <begin position="508"/>
        <end position="527"/>
    </location>
</feature>
<feature type="non-terminal residue" evidence="2">
    <location>
        <position position="1"/>
    </location>
</feature>
<evidence type="ECO:0000313" key="3">
    <source>
        <dbReference type="Proteomes" id="UP000229401"/>
    </source>
</evidence>
<organism evidence="2 3">
    <name type="scientific">Candidatus Roizmanbacteria bacterium CG_4_10_14_0_8_um_filter_33_9</name>
    <dbReference type="NCBI Taxonomy" id="1974826"/>
    <lineage>
        <taxon>Bacteria</taxon>
        <taxon>Candidatus Roizmaniibacteriota</taxon>
    </lineage>
</organism>
<keyword evidence="1" id="KW-0472">Membrane</keyword>
<keyword evidence="1" id="KW-0812">Transmembrane</keyword>
<keyword evidence="1" id="KW-1133">Transmembrane helix</keyword>
<dbReference type="AlphaFoldDB" id="A0A2M7QHD2"/>
<evidence type="ECO:0000313" key="2">
    <source>
        <dbReference type="EMBL" id="PIY71732.1"/>
    </source>
</evidence>
<accession>A0A2M7QHD2</accession>
<sequence length="533" mass="62590">NDLFDTRQDFQKEISSLSLENISSDIIRRNLDDLKKFGSINFDAHGNLIGKLNGEQKNILRELYYDKYVFQHIRKTRPSHFIAMENRRWMPEDEVRGKPDGSREGITFHDQFLDYLVGVYHNKYSNAWIESNLLPMYIGALQATEKNVWDQRYKIWQDNEISGNFDPQNNPFEYNFSEISESAFDENREFLEDYCDTYNKTLIGRSPQTGMKEYRFEGEKFVENLKGFYKRMDDVINKDRWTHNMEKQAGRWVQKGKKETLTRRYAKMLSNKMGNIDSYLTWSLINLDEFHFETSGNRLTERQFAESAKDIQEGFPALSDILFHKLAEFTRTEVTDINQLEESIKRHFAEDFIKINDAISLTDQSQAWRYIQKLMMTFTCLMGKDRTYRIGLLGPLMEGVNRRWNKAQTSFTTDKIPITMRQGATALDSAGVELFYRTLGNAVGMPREREQVEEYEPPKLFNKEVKGIWAKILPKKPKFKNEGDRQPCIEDITKASRVELPIRIAEQIPMLAPIILFLMGLLLKLAMDKENKK</sequence>
<evidence type="ECO:0000256" key="1">
    <source>
        <dbReference type="SAM" id="Phobius"/>
    </source>
</evidence>
<dbReference type="Proteomes" id="UP000229401">
    <property type="component" value="Unassembled WGS sequence"/>
</dbReference>
<proteinExistence type="predicted"/>
<dbReference type="EMBL" id="PFLI01000158">
    <property type="protein sequence ID" value="PIY71732.1"/>
    <property type="molecule type" value="Genomic_DNA"/>
</dbReference>